<feature type="compositionally biased region" description="Acidic residues" evidence="1">
    <location>
        <begin position="143"/>
        <end position="155"/>
    </location>
</feature>
<sequence>MEAVEVQKKVTVIDQSLTRFLFAYLLSSVERSKIQIHRNVELLFIPSQTFVAENVVMYVVNVDPNAQVQLRDSKYDILNHWMEGGIHHFSSTPTKAGEKQFNIRINGMEASRNWHNILISEKKDQFDTIKVDASPNYPSPQTSDEDEDEGMILVE</sequence>
<protein>
    <submittedName>
        <fullName evidence="3">CS domain-containing protein</fullName>
    </submittedName>
</protein>
<reference evidence="3" key="1">
    <citation type="submission" date="2016-11" db="UniProtKB">
        <authorList>
            <consortium name="WormBaseParasite"/>
        </authorList>
    </citation>
    <scope>IDENTIFICATION</scope>
</reference>
<proteinExistence type="predicted"/>
<accession>A0A1I7TX19</accession>
<dbReference type="Proteomes" id="UP000095282">
    <property type="component" value="Unplaced"/>
</dbReference>
<name>A0A1I7TX19_9PELO</name>
<feature type="region of interest" description="Disordered" evidence="1">
    <location>
        <begin position="130"/>
        <end position="155"/>
    </location>
</feature>
<keyword evidence="2" id="KW-1185">Reference proteome</keyword>
<dbReference type="AlphaFoldDB" id="A0A1I7TX19"/>
<evidence type="ECO:0000313" key="2">
    <source>
        <dbReference type="Proteomes" id="UP000095282"/>
    </source>
</evidence>
<evidence type="ECO:0000313" key="3">
    <source>
        <dbReference type="WBParaSite" id="Csp11.Scaffold629.g12651.t2"/>
    </source>
</evidence>
<organism evidence="2 3">
    <name type="scientific">Caenorhabditis tropicalis</name>
    <dbReference type="NCBI Taxonomy" id="1561998"/>
    <lineage>
        <taxon>Eukaryota</taxon>
        <taxon>Metazoa</taxon>
        <taxon>Ecdysozoa</taxon>
        <taxon>Nematoda</taxon>
        <taxon>Chromadorea</taxon>
        <taxon>Rhabditida</taxon>
        <taxon>Rhabditina</taxon>
        <taxon>Rhabditomorpha</taxon>
        <taxon>Rhabditoidea</taxon>
        <taxon>Rhabditidae</taxon>
        <taxon>Peloderinae</taxon>
        <taxon>Caenorhabditis</taxon>
    </lineage>
</organism>
<dbReference type="WBParaSite" id="Csp11.Scaffold629.g12651.t2">
    <property type="protein sequence ID" value="Csp11.Scaffold629.g12651.t2"/>
    <property type="gene ID" value="Csp11.Scaffold629.g12651"/>
</dbReference>
<evidence type="ECO:0000256" key="1">
    <source>
        <dbReference type="SAM" id="MobiDB-lite"/>
    </source>
</evidence>